<keyword evidence="6 9" id="KW-0378">Hydrolase</keyword>
<evidence type="ECO:0000256" key="4">
    <source>
        <dbReference type="ARBA" id="ARBA00022670"/>
    </source>
</evidence>
<keyword evidence="5 9" id="KW-0479">Metal-binding</keyword>
<dbReference type="SUPFAM" id="SSF101821">
    <property type="entry name" value="Aminopeptidase/glucanase lid domain"/>
    <property type="match status" value="1"/>
</dbReference>
<dbReference type="NCBIfam" id="NF002759">
    <property type="entry name" value="PRK02813.1"/>
    <property type="match status" value="1"/>
</dbReference>
<keyword evidence="4 9" id="KW-0645">Protease</keyword>
<keyword evidence="8 9" id="KW-0482">Metalloprotease</keyword>
<dbReference type="GO" id="GO:0008237">
    <property type="term" value="F:metallopeptidase activity"/>
    <property type="evidence" value="ECO:0007669"/>
    <property type="project" value="UniProtKB-KW"/>
</dbReference>
<evidence type="ECO:0000256" key="1">
    <source>
        <dbReference type="ARBA" id="ARBA00001947"/>
    </source>
</evidence>
<evidence type="ECO:0000313" key="11">
    <source>
        <dbReference type="EMBL" id="MBC8207912.1"/>
    </source>
</evidence>
<evidence type="ECO:0000256" key="9">
    <source>
        <dbReference type="RuleBase" id="RU004386"/>
    </source>
</evidence>
<dbReference type="GO" id="GO:0008270">
    <property type="term" value="F:zinc ion binding"/>
    <property type="evidence" value="ECO:0007669"/>
    <property type="project" value="InterPro"/>
</dbReference>
<evidence type="ECO:0000256" key="7">
    <source>
        <dbReference type="ARBA" id="ARBA00022833"/>
    </source>
</evidence>
<reference evidence="11 12" key="1">
    <citation type="submission" date="2020-08" db="EMBL/GenBank/DDBJ databases">
        <title>Bridging the membrane lipid divide: bacteria of the FCB group superphylum have the potential to synthesize archaeal ether lipids.</title>
        <authorList>
            <person name="Villanueva L."/>
            <person name="Von Meijenfeldt F.A.B."/>
            <person name="Westbye A.B."/>
            <person name="Yadav S."/>
            <person name="Hopmans E.C."/>
            <person name="Dutilh B.E."/>
            <person name="Sinninghe Damste J.S."/>
        </authorList>
    </citation>
    <scope>NUCLEOTIDE SEQUENCE [LARGE SCALE GENOMIC DNA]</scope>
    <source>
        <strain evidence="11">NIOZ-UU81</strain>
    </source>
</reference>
<dbReference type="AlphaFoldDB" id="A0A8J6N900"/>
<keyword evidence="7 9" id="KW-0862">Zinc</keyword>
<keyword evidence="3 9" id="KW-0031">Aminopeptidase</keyword>
<dbReference type="GO" id="GO:0004177">
    <property type="term" value="F:aminopeptidase activity"/>
    <property type="evidence" value="ECO:0007669"/>
    <property type="project" value="UniProtKB-KW"/>
</dbReference>
<dbReference type="Gene3D" id="2.30.250.10">
    <property type="entry name" value="Aminopeptidase i, Domain 2"/>
    <property type="match status" value="1"/>
</dbReference>
<evidence type="ECO:0000256" key="5">
    <source>
        <dbReference type="ARBA" id="ARBA00022723"/>
    </source>
</evidence>
<evidence type="ECO:0000256" key="3">
    <source>
        <dbReference type="ARBA" id="ARBA00022438"/>
    </source>
</evidence>
<dbReference type="Proteomes" id="UP000599024">
    <property type="component" value="Unassembled WGS sequence"/>
</dbReference>
<dbReference type="Pfam" id="PF02127">
    <property type="entry name" value="Peptidase_M18"/>
    <property type="match status" value="1"/>
</dbReference>
<dbReference type="GO" id="GO:0005737">
    <property type="term" value="C:cytoplasm"/>
    <property type="evidence" value="ECO:0007669"/>
    <property type="project" value="UniProtKB-ARBA"/>
</dbReference>
<dbReference type="EMBL" id="JACNLK010000022">
    <property type="protein sequence ID" value="MBC8207912.1"/>
    <property type="molecule type" value="Genomic_DNA"/>
</dbReference>
<evidence type="ECO:0000256" key="2">
    <source>
        <dbReference type="ARBA" id="ARBA00008290"/>
    </source>
</evidence>
<protein>
    <recommendedName>
        <fullName evidence="10">M18 family aminopeptidase</fullName>
        <ecNumber evidence="10">3.4.11.-</ecNumber>
    </recommendedName>
</protein>
<dbReference type="PRINTS" id="PR00932">
    <property type="entry name" value="AMINO1PTASE"/>
</dbReference>
<organism evidence="11 12">
    <name type="scientific">Candidatus Desulfatifera sulfidica</name>
    <dbReference type="NCBI Taxonomy" id="2841691"/>
    <lineage>
        <taxon>Bacteria</taxon>
        <taxon>Pseudomonadati</taxon>
        <taxon>Thermodesulfobacteriota</taxon>
        <taxon>Desulfobulbia</taxon>
        <taxon>Desulfobulbales</taxon>
        <taxon>Desulfobulbaceae</taxon>
        <taxon>Candidatus Desulfatifera</taxon>
    </lineage>
</organism>
<dbReference type="InterPro" id="IPR023358">
    <property type="entry name" value="Peptidase_M18_dom2"/>
</dbReference>
<dbReference type="PANTHER" id="PTHR28570:SF3">
    <property type="entry name" value="ASPARTYL AMINOPEPTIDASE"/>
    <property type="match status" value="1"/>
</dbReference>
<dbReference type="SUPFAM" id="SSF53187">
    <property type="entry name" value="Zn-dependent exopeptidases"/>
    <property type="match status" value="1"/>
</dbReference>
<dbReference type="GO" id="GO:0006508">
    <property type="term" value="P:proteolysis"/>
    <property type="evidence" value="ECO:0007669"/>
    <property type="project" value="UniProtKB-KW"/>
</dbReference>
<sequence length="448" mass="49838">MPETSINQQFFEFLQQSTSPFHAVQTMADMLLEAGFEQLHENQRWNLHAEQRYFVIREDAALIAFTLDCPDCLLLGYRMIGAHTDSPGLLLKPRPEVTSNGYGQLGAEIYGGPLLNTWLDRDLSLAGRITGVNQHGHLSSRLIDIRRPVLMIPSLAIHLDRELERSASPDRQKHLVPIFTQLNNSNSTEQSFHEWLLKEESLREETEDLESILSTSLYCYDPQAPTLFGAREQFISGPRLDNLLSCFVAVKALTQAQTRQNRLLICSNHEEIGSTSTTGADSSFLQSIMTRIIPDDTDRQCCLNHSLFISLDNAHAVHPNHSDRHESGHMPRLNGGPVIKHNAGQRYATSDISAALVRQLASESDVSTQDFVMRNDIPCGSTIGPRISAQLGIRTVDVGAPSLAMHSIRETTGSSDPLQLFQLIHHFLTREHVPTINHAGSGLQSSAQ</sequence>
<dbReference type="EC" id="3.4.11.-" evidence="10"/>
<dbReference type="PANTHER" id="PTHR28570">
    <property type="entry name" value="ASPARTYL AMINOPEPTIDASE"/>
    <property type="match status" value="1"/>
</dbReference>
<evidence type="ECO:0000256" key="8">
    <source>
        <dbReference type="ARBA" id="ARBA00023049"/>
    </source>
</evidence>
<proteinExistence type="inferred from homology"/>
<name>A0A8J6N900_9BACT</name>
<dbReference type="Gene3D" id="3.40.630.10">
    <property type="entry name" value="Zn peptidases"/>
    <property type="match status" value="1"/>
</dbReference>
<comment type="caution">
    <text evidence="11">The sequence shown here is derived from an EMBL/GenBank/DDBJ whole genome shotgun (WGS) entry which is preliminary data.</text>
</comment>
<gene>
    <name evidence="11" type="ORF">H8E79_01945</name>
</gene>
<evidence type="ECO:0000313" key="12">
    <source>
        <dbReference type="Proteomes" id="UP000599024"/>
    </source>
</evidence>
<dbReference type="InterPro" id="IPR001948">
    <property type="entry name" value="Peptidase_M18"/>
</dbReference>
<evidence type="ECO:0000256" key="10">
    <source>
        <dbReference type="RuleBase" id="RU004387"/>
    </source>
</evidence>
<comment type="similarity">
    <text evidence="2 9">Belongs to the peptidase M18 family.</text>
</comment>
<dbReference type="CDD" id="cd05658">
    <property type="entry name" value="M18_DAP"/>
    <property type="match status" value="1"/>
</dbReference>
<comment type="cofactor">
    <cofactor evidence="1 10">
        <name>Zn(2+)</name>
        <dbReference type="ChEBI" id="CHEBI:29105"/>
    </cofactor>
</comment>
<evidence type="ECO:0000256" key="6">
    <source>
        <dbReference type="ARBA" id="ARBA00022801"/>
    </source>
</evidence>
<accession>A0A8J6N900</accession>